<name>A0A521B7G1_9FLAO</name>
<evidence type="ECO:0000256" key="1">
    <source>
        <dbReference type="SAM" id="SignalP"/>
    </source>
</evidence>
<gene>
    <name evidence="2" type="ORF">SAMN06265220_101712</name>
</gene>
<reference evidence="2 3" key="1">
    <citation type="submission" date="2017-05" db="EMBL/GenBank/DDBJ databases">
        <authorList>
            <person name="Varghese N."/>
            <person name="Submissions S."/>
        </authorList>
    </citation>
    <scope>NUCLEOTIDE SEQUENCE [LARGE SCALE GENOMIC DNA]</scope>
    <source>
        <strain evidence="2 3">DSM 29982</strain>
    </source>
</reference>
<dbReference type="RefSeq" id="WP_142479059.1">
    <property type="nucleotide sequence ID" value="NZ_CP043612.1"/>
</dbReference>
<feature type="signal peptide" evidence="1">
    <location>
        <begin position="1"/>
        <end position="23"/>
    </location>
</feature>
<dbReference type="OrthoDB" id="8445243at2"/>
<evidence type="ECO:0000313" key="3">
    <source>
        <dbReference type="Proteomes" id="UP000319267"/>
    </source>
</evidence>
<dbReference type="AlphaFoldDB" id="A0A521B7G1"/>
<dbReference type="InterPro" id="IPR032710">
    <property type="entry name" value="NTF2-like_dom_sf"/>
</dbReference>
<evidence type="ECO:0000313" key="2">
    <source>
        <dbReference type="EMBL" id="SMO42941.1"/>
    </source>
</evidence>
<dbReference type="EMBL" id="FXTQ01000001">
    <property type="protein sequence ID" value="SMO42941.1"/>
    <property type="molecule type" value="Genomic_DNA"/>
</dbReference>
<dbReference type="SUPFAM" id="SSF54427">
    <property type="entry name" value="NTF2-like"/>
    <property type="match status" value="1"/>
</dbReference>
<dbReference type="InterPro" id="IPR039437">
    <property type="entry name" value="FrzH/put_lumazine-bd"/>
</dbReference>
<feature type="chain" id="PRO_5022054968" evidence="1">
    <location>
        <begin position="24"/>
        <end position="355"/>
    </location>
</feature>
<accession>A0A521B7G1</accession>
<sequence>MKNTILIFTVLITFSTSAMIAKAHNSKTYTMEKVSYHEAKSHLNAFREVITIPSDYYFKSVKRIKADNTPAFLFRFEKPENNDTEEHFSFVISEKDKQILGFTIMDQKYSNSKIVSKKDAEKTAKDFLLKLDNSLAGELKNLWIERHDEKVTINKTETIVSGMKYKCYNASRQDYVWVIVGFDNSVITFERNIKWDNNKHERITEKWLHDNWIKVNVLDSNSEKEILKKMVEETFANGALNKLDTKEMARGFHPDFAIVIAKENDLFRLPLKTWIKVVEDYKNSPDKRNSGIRNLEYTIEILDITKNIASVKIEFYRDQKLIITDYLSYIKYPDGWKAVAKISNEHITNPLQLNL</sequence>
<keyword evidence="3" id="KW-1185">Reference proteome</keyword>
<dbReference type="Proteomes" id="UP000319267">
    <property type="component" value="Unassembled WGS sequence"/>
</dbReference>
<proteinExistence type="predicted"/>
<dbReference type="Gene3D" id="3.10.450.50">
    <property type="match status" value="1"/>
</dbReference>
<keyword evidence="1" id="KW-0732">Signal</keyword>
<protein>
    <submittedName>
        <fullName evidence="2">Lumazine-binding</fullName>
    </submittedName>
</protein>
<organism evidence="2 3">
    <name type="scientific">Flavobacterium nitrogenifigens</name>
    <dbReference type="NCBI Taxonomy" id="1617283"/>
    <lineage>
        <taxon>Bacteria</taxon>
        <taxon>Pseudomonadati</taxon>
        <taxon>Bacteroidota</taxon>
        <taxon>Flavobacteriia</taxon>
        <taxon>Flavobacteriales</taxon>
        <taxon>Flavobacteriaceae</taxon>
        <taxon>Flavobacterium</taxon>
    </lineage>
</organism>
<dbReference type="Pfam" id="PF12893">
    <property type="entry name" value="Lumazine_bd_2"/>
    <property type="match status" value="1"/>
</dbReference>